<dbReference type="InterPro" id="IPR012337">
    <property type="entry name" value="RNaseH-like_sf"/>
</dbReference>
<reference evidence="2" key="1">
    <citation type="submission" date="2023-08" db="EMBL/GenBank/DDBJ databases">
        <authorList>
            <person name="Alioto T."/>
            <person name="Alioto T."/>
            <person name="Gomez Garrido J."/>
        </authorList>
    </citation>
    <scope>NUCLEOTIDE SEQUENCE</scope>
</reference>
<dbReference type="InterPro" id="IPR040647">
    <property type="entry name" value="SPIN-DOC_Znf-C2H2"/>
</dbReference>
<evidence type="ECO:0000313" key="4">
    <source>
        <dbReference type="Proteomes" id="UP001178508"/>
    </source>
</evidence>
<dbReference type="PANTHER" id="PTHR45913">
    <property type="entry name" value="EPM2A-INTERACTING PROTEIN 1"/>
    <property type="match status" value="1"/>
</dbReference>
<feature type="domain" description="SPIN-DOC-like zinc-finger" evidence="1">
    <location>
        <begin position="17"/>
        <end position="59"/>
    </location>
</feature>
<accession>A0AAV1FSB6</accession>
<sequence length="627" mass="71608">MSASKPRKVDNENRVFHDEWTELYAFTLPARSTQPVCLLCHQHVAVVKSSNIKRHYDKHRTSFERDYPLKSALRSQHLLELRARYDRSQRIMTNAFTGQQRALECSLRVAWVLGQNKKPFADCAVVKKCALEIVKTLTDGKQQEELCKKVAEIPMSATTATRRCEVLTEDVLQQLDEAVRGVPVGLAVDESTDVTDNAQLLVYVRFFNKEKKVFCEDLLGVAPLKTSTKGEDIYKAIKEMLTERGIDMKLVVSITTDGAPSMVGRERGAVARMKEDHGELISYHCIIHQTVLCALLSDEYKEVMDVMMKMINFLRESSSLQHRLLREYLHEVDAEADDLLLHNNVRWLSKGRVLERFWAIREEIGAFLSQLRSNKATRFSCFLEDDEKMDIVAFLVDITSHLNKLNLKLQGKDNSICDLMMAVSAFQRKLEVFREDLQGECAHFPSVQQQVQGQRDLSAFVDFVDRLTENFSQRFDSFTLGQQLTLFIQDPFLITDVRGFSKEVTQLFKWAEAGPLQMELVDLQADVALKEQFGGSESATFWMEMVPGKGFTGLSKIALYTLTMFGSTYSCEAAFSTMNIVKDKYRNRLTNDHLHMCLRMALTSFEPRFKKLAGKDGARFSRAPLSE</sequence>
<proteinExistence type="predicted"/>
<dbReference type="SUPFAM" id="SSF53098">
    <property type="entry name" value="Ribonuclease H-like"/>
    <property type="match status" value="1"/>
</dbReference>
<dbReference type="Pfam" id="PF18658">
    <property type="entry name" value="zf-C2H2_12"/>
    <property type="match status" value="1"/>
</dbReference>
<gene>
    <name evidence="3" type="ORF">XNOV1_A009293</name>
    <name evidence="2" type="ORF">XNOV1_A014971</name>
</gene>
<evidence type="ECO:0000313" key="2">
    <source>
        <dbReference type="EMBL" id="CAJ1064387.1"/>
    </source>
</evidence>
<dbReference type="AlphaFoldDB" id="A0AAV1FSB6"/>
<protein>
    <submittedName>
        <fullName evidence="2">PREDICTED: SCAN domain-containing protein 3-like</fullName>
    </submittedName>
</protein>
<dbReference type="EMBL" id="OY660872">
    <property type="protein sequence ID" value="CAJ1064393.1"/>
    <property type="molecule type" value="Genomic_DNA"/>
</dbReference>
<dbReference type="EMBL" id="OY660872">
    <property type="protein sequence ID" value="CAJ1064387.1"/>
    <property type="molecule type" value="Genomic_DNA"/>
</dbReference>
<dbReference type="PANTHER" id="PTHR45913:SF21">
    <property type="entry name" value="DUF4371 DOMAIN-CONTAINING PROTEIN"/>
    <property type="match status" value="1"/>
</dbReference>
<organism evidence="2 4">
    <name type="scientific">Xyrichtys novacula</name>
    <name type="common">Pearly razorfish</name>
    <name type="synonym">Hemipteronotus novacula</name>
    <dbReference type="NCBI Taxonomy" id="13765"/>
    <lineage>
        <taxon>Eukaryota</taxon>
        <taxon>Metazoa</taxon>
        <taxon>Chordata</taxon>
        <taxon>Craniata</taxon>
        <taxon>Vertebrata</taxon>
        <taxon>Euteleostomi</taxon>
        <taxon>Actinopterygii</taxon>
        <taxon>Neopterygii</taxon>
        <taxon>Teleostei</taxon>
        <taxon>Neoteleostei</taxon>
        <taxon>Acanthomorphata</taxon>
        <taxon>Eupercaria</taxon>
        <taxon>Labriformes</taxon>
        <taxon>Labridae</taxon>
        <taxon>Xyrichtys</taxon>
    </lineage>
</organism>
<keyword evidence="4" id="KW-1185">Reference proteome</keyword>
<evidence type="ECO:0000259" key="1">
    <source>
        <dbReference type="Pfam" id="PF18658"/>
    </source>
</evidence>
<evidence type="ECO:0000313" key="3">
    <source>
        <dbReference type="EMBL" id="CAJ1064393.1"/>
    </source>
</evidence>
<dbReference type="Proteomes" id="UP001178508">
    <property type="component" value="Chromosome 9"/>
</dbReference>
<name>A0AAV1FSB6_XYRNO</name>